<reference evidence="6 7" key="1">
    <citation type="submission" date="2020-08" db="EMBL/GenBank/DDBJ databases">
        <title>Genome public.</title>
        <authorList>
            <person name="Liu C."/>
            <person name="Sun Q."/>
        </authorList>
    </citation>
    <scope>NUCLEOTIDE SEQUENCE [LARGE SCALE GENOMIC DNA]</scope>
    <source>
        <strain evidence="6 7">BX1</strain>
    </source>
</reference>
<dbReference type="Pfam" id="PF02633">
    <property type="entry name" value="Creatininase"/>
    <property type="match status" value="1"/>
</dbReference>
<dbReference type="EMBL" id="JACRTB010000041">
    <property type="protein sequence ID" value="MBC8577663.1"/>
    <property type="molecule type" value="Genomic_DNA"/>
</dbReference>
<dbReference type="PANTHER" id="PTHR35005:SF1">
    <property type="entry name" value="2-AMINO-5-FORMYLAMINO-6-RIBOSYLAMINOPYRIMIDIN-4(3H)-ONE 5'-MONOPHOSPHATE DEFORMYLASE"/>
    <property type="match status" value="1"/>
</dbReference>
<name>A0ABR7NPS6_9FIRM</name>
<evidence type="ECO:0000256" key="2">
    <source>
        <dbReference type="ARBA" id="ARBA00022723"/>
    </source>
</evidence>
<comment type="similarity">
    <text evidence="5">Belongs to the creatininase superfamily.</text>
</comment>
<organism evidence="6 7">
    <name type="scientific">Yanshouia hominis</name>
    <dbReference type="NCBI Taxonomy" id="2763673"/>
    <lineage>
        <taxon>Bacteria</taxon>
        <taxon>Bacillati</taxon>
        <taxon>Bacillota</taxon>
        <taxon>Clostridia</taxon>
        <taxon>Eubacteriales</taxon>
        <taxon>Oscillospiraceae</taxon>
        <taxon>Yanshouia</taxon>
    </lineage>
</organism>
<gene>
    <name evidence="6" type="ORF">H8717_14800</name>
</gene>
<evidence type="ECO:0000256" key="4">
    <source>
        <dbReference type="ARBA" id="ARBA00022833"/>
    </source>
</evidence>
<dbReference type="InterPro" id="IPR024087">
    <property type="entry name" value="Creatininase-like_sf"/>
</dbReference>
<dbReference type="SUPFAM" id="SSF102215">
    <property type="entry name" value="Creatininase"/>
    <property type="match status" value="1"/>
</dbReference>
<accession>A0ABR7NPS6</accession>
<evidence type="ECO:0000313" key="6">
    <source>
        <dbReference type="EMBL" id="MBC8577663.1"/>
    </source>
</evidence>
<dbReference type="PANTHER" id="PTHR35005">
    <property type="entry name" value="3-DEHYDRO-SCYLLO-INOSOSE HYDROLASE"/>
    <property type="match status" value="1"/>
</dbReference>
<evidence type="ECO:0000256" key="3">
    <source>
        <dbReference type="ARBA" id="ARBA00022801"/>
    </source>
</evidence>
<proteinExistence type="inferred from homology"/>
<evidence type="ECO:0000256" key="1">
    <source>
        <dbReference type="ARBA" id="ARBA00001947"/>
    </source>
</evidence>
<evidence type="ECO:0000256" key="5">
    <source>
        <dbReference type="ARBA" id="ARBA00024029"/>
    </source>
</evidence>
<evidence type="ECO:0000313" key="7">
    <source>
        <dbReference type="Proteomes" id="UP000658131"/>
    </source>
</evidence>
<dbReference type="Proteomes" id="UP000658131">
    <property type="component" value="Unassembled WGS sequence"/>
</dbReference>
<keyword evidence="7" id="KW-1185">Reference proteome</keyword>
<keyword evidence="4" id="KW-0862">Zinc</keyword>
<keyword evidence="3" id="KW-0378">Hydrolase</keyword>
<dbReference type="InterPro" id="IPR003785">
    <property type="entry name" value="Creatininase/forma_Hydrolase"/>
</dbReference>
<comment type="cofactor">
    <cofactor evidence="1">
        <name>Zn(2+)</name>
        <dbReference type="ChEBI" id="CHEBI:29105"/>
    </cofactor>
</comment>
<keyword evidence="2" id="KW-0479">Metal-binding</keyword>
<comment type="caution">
    <text evidence="6">The sequence shown here is derived from an EMBL/GenBank/DDBJ whole genome shotgun (WGS) entry which is preliminary data.</text>
</comment>
<sequence length="242" mass="26647">MVYNLRDMSWSEFAERSKTAKTIIIPSGACEVYGRHLPLGSDILVAKKVAELVAEKVNGIVAPCVEIGQSKSLTSFPGTIAISAATLTAVYREMIDEFVRLGFKNFFVVNTHLHNTQPLTEVLVDAQLKHGIKYGQIGWWQYIPSFTSDLWESSNPHGHAAEAGTSVLLYLFPELVHMEVAASTNTPFVNKWPGIVNCVKYAEHTDTGTLGDGTKGTVEKGRITVERGVANIADYIQNFMEK</sequence>
<dbReference type="RefSeq" id="WP_262401041.1">
    <property type="nucleotide sequence ID" value="NZ_JACRTB010000041.1"/>
</dbReference>
<dbReference type="Gene3D" id="3.40.50.10310">
    <property type="entry name" value="Creatininase"/>
    <property type="match status" value="1"/>
</dbReference>
<protein>
    <submittedName>
        <fullName evidence="6">Creatininase family protein</fullName>
    </submittedName>
</protein>